<dbReference type="Gene3D" id="1.10.490.10">
    <property type="entry name" value="Globins"/>
    <property type="match status" value="1"/>
</dbReference>
<keyword evidence="2" id="KW-1185">Reference proteome</keyword>
<reference evidence="1 2" key="1">
    <citation type="submission" date="2015-12" db="EMBL/GenBank/DDBJ databases">
        <title>Draft genome of the nematode, Onchocerca flexuosa.</title>
        <authorList>
            <person name="Mitreva M."/>
        </authorList>
    </citation>
    <scope>NUCLEOTIDE SEQUENCE [LARGE SCALE GENOMIC DNA]</scope>
    <source>
        <strain evidence="1">Red Deer</strain>
    </source>
</reference>
<dbReference type="InterPro" id="IPR012292">
    <property type="entry name" value="Globin/Proto"/>
</dbReference>
<gene>
    <name evidence="1" type="ORF">X798_00639</name>
</gene>
<organism evidence="1 2">
    <name type="scientific">Onchocerca flexuosa</name>
    <dbReference type="NCBI Taxonomy" id="387005"/>
    <lineage>
        <taxon>Eukaryota</taxon>
        <taxon>Metazoa</taxon>
        <taxon>Ecdysozoa</taxon>
        <taxon>Nematoda</taxon>
        <taxon>Chromadorea</taxon>
        <taxon>Rhabditida</taxon>
        <taxon>Spirurina</taxon>
        <taxon>Spiruromorpha</taxon>
        <taxon>Filarioidea</taxon>
        <taxon>Onchocercidae</taxon>
        <taxon>Onchocerca</taxon>
    </lineage>
</organism>
<sequence>MNMRKKSSNTFFNLLENNTKQQAHREEFKPKIFWEMENPFLYLAKLILGKRYTDNMEQIYKTVIQLILQSME</sequence>
<dbReference type="OrthoDB" id="6344802at2759"/>
<dbReference type="AlphaFoldDB" id="A0A238C531"/>
<name>A0A238C531_9BILA</name>
<dbReference type="GO" id="GO:0019825">
    <property type="term" value="F:oxygen binding"/>
    <property type="evidence" value="ECO:0007669"/>
    <property type="project" value="InterPro"/>
</dbReference>
<dbReference type="Proteomes" id="UP000242913">
    <property type="component" value="Unassembled WGS sequence"/>
</dbReference>
<protein>
    <submittedName>
        <fullName evidence="1">Uncharacterized protein</fullName>
    </submittedName>
</protein>
<accession>A0A238C531</accession>
<dbReference type="GO" id="GO:0020037">
    <property type="term" value="F:heme binding"/>
    <property type="evidence" value="ECO:0007669"/>
    <property type="project" value="InterPro"/>
</dbReference>
<dbReference type="EMBL" id="KZ269978">
    <property type="protein sequence ID" value="OZC12120.1"/>
    <property type="molecule type" value="Genomic_DNA"/>
</dbReference>
<evidence type="ECO:0000313" key="2">
    <source>
        <dbReference type="Proteomes" id="UP000242913"/>
    </source>
</evidence>
<proteinExistence type="predicted"/>
<evidence type="ECO:0000313" key="1">
    <source>
        <dbReference type="EMBL" id="OZC12120.1"/>
    </source>
</evidence>